<feature type="compositionally biased region" description="Polar residues" evidence="1">
    <location>
        <begin position="62"/>
        <end position="74"/>
    </location>
</feature>
<proteinExistence type="predicted"/>
<accession>A0A1B9G8B0</accession>
<gene>
    <name evidence="2" type="ORF">I302_02083</name>
    <name evidence="3" type="ORF">I302_103382</name>
</gene>
<feature type="region of interest" description="Disordered" evidence="1">
    <location>
        <begin position="1"/>
        <end position="109"/>
    </location>
</feature>
<evidence type="ECO:0000313" key="2">
    <source>
        <dbReference type="EMBL" id="OCF27243.1"/>
    </source>
</evidence>
<sequence>MIATHNSTSRTLMTQDTSFSSTKSDNWDPYKASDATRRADASSAAASGPGSGLRPEGASFACTGSGSTTFTQAASGPEESEFAEAGKKKDTTAGQSSQSSAKPDSTFQWVGTKREETATLVTQRFLNQNESVGESPTGDISYDLINLETGQ</sequence>
<reference evidence="2" key="1">
    <citation type="submission" date="2013-07" db="EMBL/GenBank/DDBJ databases">
        <title>The Genome Sequence of Cryptococcus bestiolae CBS10118.</title>
        <authorList>
            <consortium name="The Broad Institute Genome Sequencing Platform"/>
            <person name="Cuomo C."/>
            <person name="Litvintseva A."/>
            <person name="Chen Y."/>
            <person name="Heitman J."/>
            <person name="Sun S."/>
            <person name="Springer D."/>
            <person name="Dromer F."/>
            <person name="Young S.K."/>
            <person name="Zeng Q."/>
            <person name="Gargeya S."/>
            <person name="Fitzgerald M."/>
            <person name="Abouelleil A."/>
            <person name="Alvarado L."/>
            <person name="Berlin A.M."/>
            <person name="Chapman S.B."/>
            <person name="Dewar J."/>
            <person name="Goldberg J."/>
            <person name="Griggs A."/>
            <person name="Gujja S."/>
            <person name="Hansen M."/>
            <person name="Howarth C."/>
            <person name="Imamovic A."/>
            <person name="Larimer J."/>
            <person name="McCowan C."/>
            <person name="Murphy C."/>
            <person name="Pearson M."/>
            <person name="Priest M."/>
            <person name="Roberts A."/>
            <person name="Saif S."/>
            <person name="Shea T."/>
            <person name="Sykes S."/>
            <person name="Wortman J."/>
            <person name="Nusbaum C."/>
            <person name="Birren B."/>
        </authorList>
    </citation>
    <scope>NUCLEOTIDE SEQUENCE [LARGE SCALE GENOMIC DNA]</scope>
    <source>
        <strain evidence="2">CBS 10118</strain>
    </source>
</reference>
<evidence type="ECO:0000313" key="4">
    <source>
        <dbReference type="Proteomes" id="UP000092730"/>
    </source>
</evidence>
<dbReference type="GeneID" id="30206482"/>
<evidence type="ECO:0000313" key="3">
    <source>
        <dbReference type="EMBL" id="WVW81390.1"/>
    </source>
</evidence>
<dbReference type="VEuPathDB" id="FungiDB:I302_02083"/>
<reference evidence="2" key="3">
    <citation type="submission" date="2014-01" db="EMBL/GenBank/DDBJ databases">
        <title>Evolution of pathogenesis and genome organization in the Tremellales.</title>
        <authorList>
            <person name="Cuomo C."/>
            <person name="Litvintseva A."/>
            <person name="Heitman J."/>
            <person name="Chen Y."/>
            <person name="Sun S."/>
            <person name="Springer D."/>
            <person name="Dromer F."/>
            <person name="Young S."/>
            <person name="Zeng Q."/>
            <person name="Chapman S."/>
            <person name="Gujja S."/>
            <person name="Saif S."/>
            <person name="Birren B."/>
        </authorList>
    </citation>
    <scope>NUCLEOTIDE SEQUENCE</scope>
    <source>
        <strain evidence="2">CBS 10118</strain>
    </source>
</reference>
<protein>
    <submittedName>
        <fullName evidence="2">Uncharacterized protein</fullName>
    </submittedName>
</protein>
<feature type="region of interest" description="Disordered" evidence="1">
    <location>
        <begin position="129"/>
        <end position="151"/>
    </location>
</feature>
<organism evidence="2">
    <name type="scientific">Kwoniella bestiolae CBS 10118</name>
    <dbReference type="NCBI Taxonomy" id="1296100"/>
    <lineage>
        <taxon>Eukaryota</taxon>
        <taxon>Fungi</taxon>
        <taxon>Dikarya</taxon>
        <taxon>Basidiomycota</taxon>
        <taxon>Agaricomycotina</taxon>
        <taxon>Tremellomycetes</taxon>
        <taxon>Tremellales</taxon>
        <taxon>Cryptococcaceae</taxon>
        <taxon>Kwoniella</taxon>
    </lineage>
</organism>
<dbReference type="KEGG" id="kbi:30206482"/>
<dbReference type="AlphaFoldDB" id="A0A1B9G8B0"/>
<dbReference type="Proteomes" id="UP000092730">
    <property type="component" value="Chromosome 2"/>
</dbReference>
<feature type="compositionally biased region" description="Polar residues" evidence="1">
    <location>
        <begin position="1"/>
        <end position="24"/>
    </location>
</feature>
<evidence type="ECO:0000256" key="1">
    <source>
        <dbReference type="SAM" id="MobiDB-lite"/>
    </source>
</evidence>
<dbReference type="EMBL" id="KI894019">
    <property type="protein sequence ID" value="OCF27243.1"/>
    <property type="molecule type" value="Genomic_DNA"/>
</dbReference>
<keyword evidence="4" id="KW-1185">Reference proteome</keyword>
<dbReference type="EMBL" id="CP144542">
    <property type="protein sequence ID" value="WVW81390.1"/>
    <property type="molecule type" value="Genomic_DNA"/>
</dbReference>
<dbReference type="RefSeq" id="XP_019048313.1">
    <property type="nucleotide sequence ID" value="XM_019188751.1"/>
</dbReference>
<reference evidence="3" key="4">
    <citation type="submission" date="2024-02" db="EMBL/GenBank/DDBJ databases">
        <title>Comparative genomics of Cryptococcus and Kwoniella reveals pathogenesis evolution and contrasting modes of karyotype evolution via chromosome fusion or intercentromeric recombination.</title>
        <authorList>
            <person name="Coelho M.A."/>
            <person name="David-Palma M."/>
            <person name="Shea T."/>
            <person name="Bowers K."/>
            <person name="McGinley-Smith S."/>
            <person name="Mohammad A.W."/>
            <person name="Gnirke A."/>
            <person name="Yurkov A.M."/>
            <person name="Nowrousian M."/>
            <person name="Sun S."/>
            <person name="Cuomo C.A."/>
            <person name="Heitman J."/>
        </authorList>
    </citation>
    <scope>NUCLEOTIDE SEQUENCE</scope>
    <source>
        <strain evidence="3">CBS 10118</strain>
    </source>
</reference>
<feature type="compositionally biased region" description="Polar residues" evidence="1">
    <location>
        <begin position="92"/>
        <end position="109"/>
    </location>
</feature>
<name>A0A1B9G8B0_9TREE</name>
<reference evidence="3" key="2">
    <citation type="submission" date="2013-07" db="EMBL/GenBank/DDBJ databases">
        <authorList>
            <consortium name="The Broad Institute Genome Sequencing Platform"/>
            <person name="Cuomo C."/>
            <person name="Litvintseva A."/>
            <person name="Chen Y."/>
            <person name="Heitman J."/>
            <person name="Sun S."/>
            <person name="Springer D."/>
            <person name="Dromer F."/>
            <person name="Young S.K."/>
            <person name="Zeng Q."/>
            <person name="Gargeya S."/>
            <person name="Fitzgerald M."/>
            <person name="Abouelleil A."/>
            <person name="Alvarado L."/>
            <person name="Berlin A.M."/>
            <person name="Chapman S.B."/>
            <person name="Dewar J."/>
            <person name="Goldberg J."/>
            <person name="Griggs A."/>
            <person name="Gujja S."/>
            <person name="Hansen M."/>
            <person name="Howarth C."/>
            <person name="Imamovic A."/>
            <person name="Larimer J."/>
            <person name="McCowan C."/>
            <person name="Murphy C."/>
            <person name="Pearson M."/>
            <person name="Priest M."/>
            <person name="Roberts A."/>
            <person name="Saif S."/>
            <person name="Shea T."/>
            <person name="Sykes S."/>
            <person name="Wortman J."/>
            <person name="Nusbaum C."/>
            <person name="Birren B."/>
        </authorList>
    </citation>
    <scope>NUCLEOTIDE SEQUENCE</scope>
    <source>
        <strain evidence="3">CBS 10118</strain>
    </source>
</reference>